<dbReference type="RefSeq" id="WP_231062931.1">
    <property type="nucleotide sequence ID" value="NZ_JAJNOR010000006.1"/>
</dbReference>
<proteinExistence type="predicted"/>
<evidence type="ECO:0000313" key="8">
    <source>
        <dbReference type="Proteomes" id="UP001299265"/>
    </source>
</evidence>
<feature type="transmembrane region" description="Helical" evidence="6">
    <location>
        <begin position="202"/>
        <end position="224"/>
    </location>
</feature>
<feature type="transmembrane region" description="Helical" evidence="6">
    <location>
        <begin position="369"/>
        <end position="389"/>
    </location>
</feature>
<keyword evidence="4 6" id="KW-1133">Transmembrane helix</keyword>
<feature type="transmembrane region" description="Helical" evidence="6">
    <location>
        <begin position="20"/>
        <end position="43"/>
    </location>
</feature>
<evidence type="ECO:0000256" key="2">
    <source>
        <dbReference type="ARBA" id="ARBA00022475"/>
    </source>
</evidence>
<evidence type="ECO:0000256" key="1">
    <source>
        <dbReference type="ARBA" id="ARBA00004651"/>
    </source>
</evidence>
<evidence type="ECO:0000256" key="3">
    <source>
        <dbReference type="ARBA" id="ARBA00022692"/>
    </source>
</evidence>
<accession>A0AAP2W9A9</accession>
<feature type="transmembrane region" description="Helical" evidence="6">
    <location>
        <begin position="435"/>
        <end position="454"/>
    </location>
</feature>
<dbReference type="AlphaFoldDB" id="A0AAP2W9A9"/>
<evidence type="ECO:0000256" key="6">
    <source>
        <dbReference type="SAM" id="Phobius"/>
    </source>
</evidence>
<evidence type="ECO:0000256" key="5">
    <source>
        <dbReference type="ARBA" id="ARBA00023136"/>
    </source>
</evidence>
<feature type="transmembrane region" description="Helical" evidence="6">
    <location>
        <begin position="254"/>
        <end position="276"/>
    </location>
</feature>
<dbReference type="GO" id="GO:0022857">
    <property type="term" value="F:transmembrane transporter activity"/>
    <property type="evidence" value="ECO:0007669"/>
    <property type="project" value="InterPro"/>
</dbReference>
<protein>
    <recommendedName>
        <fullName evidence="9">ABC transporter permease</fullName>
    </recommendedName>
</protein>
<name>A0AAP2W9A9_9FIRM</name>
<feature type="transmembrane region" description="Helical" evidence="6">
    <location>
        <begin position="80"/>
        <end position="100"/>
    </location>
</feature>
<keyword evidence="8" id="KW-1185">Reference proteome</keyword>
<dbReference type="EMBL" id="JAJNOR010000006">
    <property type="protein sequence ID" value="MCD2493061.1"/>
    <property type="molecule type" value="Genomic_DNA"/>
</dbReference>
<dbReference type="PANTHER" id="PTHR32196">
    <property type="entry name" value="ABC TRANSPORTER PERMEASE PROTEIN YPHD-RELATED-RELATED"/>
    <property type="match status" value="1"/>
</dbReference>
<dbReference type="Pfam" id="PF02653">
    <property type="entry name" value="BPD_transp_2"/>
    <property type="match status" value="1"/>
</dbReference>
<feature type="transmembrane region" description="Helical" evidence="6">
    <location>
        <begin position="49"/>
        <end position="68"/>
    </location>
</feature>
<reference evidence="7 8" key="1">
    <citation type="submission" date="2021-11" db="EMBL/GenBank/DDBJ databases">
        <title>Lacrimispora sp. nov. NSJ-141 isolated from human feces.</title>
        <authorList>
            <person name="Abdugheni R."/>
        </authorList>
    </citation>
    <scope>NUCLEOTIDE SEQUENCE [LARGE SCALE GENOMIC DNA]</scope>
    <source>
        <strain evidence="7 8">NSJ-141</strain>
    </source>
</reference>
<evidence type="ECO:0000313" key="7">
    <source>
        <dbReference type="EMBL" id="MCD2493061.1"/>
    </source>
</evidence>
<keyword evidence="3 6" id="KW-0812">Transmembrane</keyword>
<feature type="transmembrane region" description="Helical" evidence="6">
    <location>
        <begin position="106"/>
        <end position="126"/>
    </location>
</feature>
<feature type="transmembrane region" description="Helical" evidence="6">
    <location>
        <begin position="138"/>
        <end position="157"/>
    </location>
</feature>
<comment type="subcellular location">
    <subcellularLocation>
        <location evidence="1">Cell membrane</location>
        <topology evidence="1">Multi-pass membrane protein</topology>
    </subcellularLocation>
</comment>
<dbReference type="Proteomes" id="UP001299265">
    <property type="component" value="Unassembled WGS sequence"/>
</dbReference>
<feature type="transmembrane region" description="Helical" evidence="6">
    <location>
        <begin position="345"/>
        <end position="363"/>
    </location>
</feature>
<evidence type="ECO:0000256" key="4">
    <source>
        <dbReference type="ARBA" id="ARBA00022989"/>
    </source>
</evidence>
<feature type="transmembrane region" description="Helical" evidence="6">
    <location>
        <begin position="401"/>
        <end position="423"/>
    </location>
</feature>
<dbReference type="InterPro" id="IPR001851">
    <property type="entry name" value="ABC_transp_permease"/>
</dbReference>
<dbReference type="GO" id="GO:0005886">
    <property type="term" value="C:plasma membrane"/>
    <property type="evidence" value="ECO:0007669"/>
    <property type="project" value="UniProtKB-SubCell"/>
</dbReference>
<evidence type="ECO:0008006" key="9">
    <source>
        <dbReference type="Google" id="ProtNLM"/>
    </source>
</evidence>
<keyword evidence="2" id="KW-1003">Cell membrane</keyword>
<keyword evidence="5 6" id="KW-0472">Membrane</keyword>
<feature type="transmembrane region" description="Helical" evidence="6">
    <location>
        <begin position="296"/>
        <end position="314"/>
    </location>
</feature>
<organism evidence="7 8">
    <name type="scientific">Lientehia hominis</name>
    <dbReference type="NCBI Taxonomy" id="2897778"/>
    <lineage>
        <taxon>Bacteria</taxon>
        <taxon>Bacillati</taxon>
        <taxon>Bacillota</taxon>
        <taxon>Clostridia</taxon>
        <taxon>Lachnospirales</taxon>
        <taxon>Lachnospiraceae</taxon>
        <taxon>Lientehia</taxon>
    </lineage>
</organism>
<gene>
    <name evidence="7" type="ORF">LQE92_10575</name>
</gene>
<comment type="caution">
    <text evidence="7">The sequence shown here is derived from an EMBL/GenBank/DDBJ whole genome shotgun (WGS) entry which is preliminary data.</text>
</comment>
<sequence>MSSEPKKPKNSTLVEIKKVISNIGISRLIVALFFVFLLCMTAKQEVPGTISNVLTRIGMHGVLVLCMVPSIRSGLGPNFAVPFGILAGLLGGLIAVQFNMTGLGGFAVAVVCALIISFPMGLLFGYLMNRVKNSEMMVATYFGYAMVAIMCIGWLLLPFTNNAITWSMGKGLRNTINLEPYFGNALNNIGAITKSYNAGDTMMIPVGVLVIWLVVSIVLYWVFIRTRDIDLDNMKDEELAAYNKTRKERKKTGIISVALITVVCAVLAFADIGFLHGIRSALSVHITFKSNTSMEIPTGMLVFLVLCCFAMWLFNKSKTGISMAAAGSNPDCARASGININKQRMIGATMSIMLSAVGILVYAQSFGFLQLYNAPLNMCFPPIAAILIGGASIKQAKISHVLIGVVLFQGILTMGPTIAGRYLSGLGDGMDPTEIVRIIITNGIILYALTKAGGASSEE</sequence>
<dbReference type="PANTHER" id="PTHR32196:SF15">
    <property type="entry name" value="SUGAR ABC TRANSPORTER PERMEASE PROTEIN"/>
    <property type="match status" value="1"/>
</dbReference>